<protein>
    <recommendedName>
        <fullName evidence="9">Transmembrane protein 144</fullName>
    </recommendedName>
</protein>
<evidence type="ECO:0000256" key="3">
    <source>
        <dbReference type="ARBA" id="ARBA00022692"/>
    </source>
</evidence>
<evidence type="ECO:0000256" key="1">
    <source>
        <dbReference type="ARBA" id="ARBA00004141"/>
    </source>
</evidence>
<evidence type="ECO:0000256" key="5">
    <source>
        <dbReference type="ARBA" id="ARBA00023136"/>
    </source>
</evidence>
<evidence type="ECO:0000256" key="2">
    <source>
        <dbReference type="ARBA" id="ARBA00005731"/>
    </source>
</evidence>
<dbReference type="AlphaFoldDB" id="A0AAD9P977"/>
<dbReference type="Proteomes" id="UP001209878">
    <property type="component" value="Unassembled WGS sequence"/>
</dbReference>
<keyword evidence="4 6" id="KW-1133">Transmembrane helix</keyword>
<sequence>MTTEDVSMYTMAPTHMSAHSDIPASLGFVAAAVAAVFFGSNFVPVKRFETGDGMFFQWVMCTAVWLTGLVVAAVRDFPKFYPLAMAGGLMWCTGNTMTVLIIKTVGLGQGILIWGSVNLLSGWVSGRFGLFGIEPEVPDNVLLNYIGMTLCLFSAFIYLFLNTETQSRVDGNGTSDCDNYNSPLLPETVTSVNHSVVTVTGDETFIDKLSAVHKRIIGSSASVIAGILYGLNFTPVIYIQDNYPNYPSQHGLDYVFSHFSGIFAASTFYFFLYCIYMRNKPRVYPKAVLPAMLSGVMWGIGQAAWFIANAALSEPVSFPIITTVPGIIGALWGIYFREIRGKRNILVMLGAFAITISGAITTAMSKVN</sequence>
<dbReference type="GO" id="GO:0016020">
    <property type="term" value="C:membrane"/>
    <property type="evidence" value="ECO:0007669"/>
    <property type="project" value="UniProtKB-SubCell"/>
</dbReference>
<evidence type="ECO:0000313" key="8">
    <source>
        <dbReference type="Proteomes" id="UP001209878"/>
    </source>
</evidence>
<dbReference type="PANTHER" id="PTHR16119">
    <property type="entry name" value="TRANSMEMBRANE PROTEIN 144"/>
    <property type="match status" value="1"/>
</dbReference>
<comment type="similarity">
    <text evidence="2">Belongs to the TMEM144 family.</text>
</comment>
<dbReference type="GO" id="GO:0015144">
    <property type="term" value="F:carbohydrate transmembrane transporter activity"/>
    <property type="evidence" value="ECO:0007669"/>
    <property type="project" value="InterPro"/>
</dbReference>
<dbReference type="InterPro" id="IPR010651">
    <property type="entry name" value="Sugar_transport"/>
</dbReference>
<dbReference type="EMBL" id="JAODUO010000076">
    <property type="protein sequence ID" value="KAK2190561.1"/>
    <property type="molecule type" value="Genomic_DNA"/>
</dbReference>
<keyword evidence="3 6" id="KW-0812">Transmembrane</keyword>
<name>A0AAD9P977_RIDPI</name>
<reference evidence="7" key="1">
    <citation type="journal article" date="2023" name="Mol. Biol. Evol.">
        <title>Third-Generation Sequencing Reveals the Adaptive Role of the Epigenome in Three Deep-Sea Polychaetes.</title>
        <authorList>
            <person name="Perez M."/>
            <person name="Aroh O."/>
            <person name="Sun Y."/>
            <person name="Lan Y."/>
            <person name="Juniper S.K."/>
            <person name="Young C.R."/>
            <person name="Angers B."/>
            <person name="Qian P.Y."/>
        </authorList>
    </citation>
    <scope>NUCLEOTIDE SEQUENCE</scope>
    <source>
        <strain evidence="7">R07B-5</strain>
    </source>
</reference>
<feature type="transmembrane region" description="Helical" evidence="6">
    <location>
        <begin position="55"/>
        <end position="74"/>
    </location>
</feature>
<dbReference type="Pfam" id="PF07857">
    <property type="entry name" value="TMEM144"/>
    <property type="match status" value="1"/>
</dbReference>
<dbReference type="PANTHER" id="PTHR16119:SF17">
    <property type="entry name" value="TRANSMEMBRANE PROTEIN 144"/>
    <property type="match status" value="1"/>
</dbReference>
<gene>
    <name evidence="7" type="ORF">NP493_76g05027</name>
</gene>
<feature type="transmembrane region" description="Helical" evidence="6">
    <location>
        <begin position="80"/>
        <end position="102"/>
    </location>
</feature>
<keyword evidence="5 6" id="KW-0472">Membrane</keyword>
<feature type="transmembrane region" description="Helical" evidence="6">
    <location>
        <begin position="259"/>
        <end position="276"/>
    </location>
</feature>
<evidence type="ECO:0000313" key="7">
    <source>
        <dbReference type="EMBL" id="KAK2190561.1"/>
    </source>
</evidence>
<feature type="transmembrane region" description="Helical" evidence="6">
    <location>
        <begin position="288"/>
        <end position="312"/>
    </location>
</feature>
<feature type="transmembrane region" description="Helical" evidence="6">
    <location>
        <begin position="111"/>
        <end position="130"/>
    </location>
</feature>
<dbReference type="InterPro" id="IPR012435">
    <property type="entry name" value="TMEM144"/>
</dbReference>
<evidence type="ECO:0000256" key="6">
    <source>
        <dbReference type="SAM" id="Phobius"/>
    </source>
</evidence>
<organism evidence="7 8">
    <name type="scientific">Ridgeia piscesae</name>
    <name type="common">Tubeworm</name>
    <dbReference type="NCBI Taxonomy" id="27915"/>
    <lineage>
        <taxon>Eukaryota</taxon>
        <taxon>Metazoa</taxon>
        <taxon>Spiralia</taxon>
        <taxon>Lophotrochozoa</taxon>
        <taxon>Annelida</taxon>
        <taxon>Polychaeta</taxon>
        <taxon>Sedentaria</taxon>
        <taxon>Canalipalpata</taxon>
        <taxon>Sabellida</taxon>
        <taxon>Siboglinidae</taxon>
        <taxon>Ridgeia</taxon>
    </lineage>
</organism>
<evidence type="ECO:0000256" key="4">
    <source>
        <dbReference type="ARBA" id="ARBA00022989"/>
    </source>
</evidence>
<feature type="transmembrane region" description="Helical" evidence="6">
    <location>
        <begin position="216"/>
        <end position="239"/>
    </location>
</feature>
<evidence type="ECO:0008006" key="9">
    <source>
        <dbReference type="Google" id="ProtNLM"/>
    </source>
</evidence>
<accession>A0AAD9P977</accession>
<keyword evidence="8" id="KW-1185">Reference proteome</keyword>
<proteinExistence type="inferred from homology"/>
<feature type="transmembrane region" description="Helical" evidence="6">
    <location>
        <begin position="318"/>
        <end position="336"/>
    </location>
</feature>
<feature type="transmembrane region" description="Helical" evidence="6">
    <location>
        <begin position="22"/>
        <end position="43"/>
    </location>
</feature>
<comment type="caution">
    <text evidence="7">The sequence shown here is derived from an EMBL/GenBank/DDBJ whole genome shotgun (WGS) entry which is preliminary data.</text>
</comment>
<feature type="transmembrane region" description="Helical" evidence="6">
    <location>
        <begin position="142"/>
        <end position="161"/>
    </location>
</feature>
<feature type="transmembrane region" description="Helical" evidence="6">
    <location>
        <begin position="345"/>
        <end position="365"/>
    </location>
</feature>
<comment type="subcellular location">
    <subcellularLocation>
        <location evidence="1">Membrane</location>
        <topology evidence="1">Multi-pass membrane protein</topology>
    </subcellularLocation>
</comment>